<gene>
    <name evidence="5" type="ORF">PY17X_1000700</name>
    <name evidence="4" type="ORF">PYYM_1000700</name>
</gene>
<dbReference type="VEuPathDB" id="PlasmoDB:Py17XNL_001002066"/>
<keyword evidence="2" id="KW-0812">Transmembrane</keyword>
<accession>A0A077YEE0</accession>
<evidence type="ECO:0000256" key="2">
    <source>
        <dbReference type="SAM" id="Phobius"/>
    </source>
</evidence>
<dbReference type="AlphaFoldDB" id="A0A077YEE0"/>
<dbReference type="VEuPathDB" id="PlasmoDB:PY06005"/>
<evidence type="ECO:0000313" key="5">
    <source>
        <dbReference type="EMBL" id="VTZ78744.1"/>
    </source>
</evidence>
<dbReference type="VEuPathDB" id="PlasmoDB:PYYM_1000700"/>
<dbReference type="VEuPathDB" id="PlasmoDB:PY17X_1000700"/>
<dbReference type="GeneID" id="3791916"/>
<keyword evidence="2" id="KW-0472">Membrane</keyword>
<proteinExistence type="predicted"/>
<dbReference type="EMBL" id="LK934638">
    <property type="protein sequence ID" value="CDU84848.1"/>
    <property type="molecule type" value="Genomic_DNA"/>
</dbReference>
<feature type="chain" id="PRO_5014502030" evidence="3">
    <location>
        <begin position="18"/>
        <end position="250"/>
    </location>
</feature>
<dbReference type="InterPro" id="IPR006484">
    <property type="entry name" value="PYST_B"/>
</dbReference>
<dbReference type="RefSeq" id="XP_726576.1">
    <property type="nucleotide sequence ID" value="XM_721483.1"/>
</dbReference>
<dbReference type="Pfam" id="PF09592">
    <property type="entry name" value="DUF2031"/>
    <property type="match status" value="1"/>
</dbReference>
<reference evidence="4" key="2">
    <citation type="submission" date="2014-05" db="EMBL/GenBank/DDBJ databases">
        <authorList>
            <person name="Aslett A.Martin."/>
            <person name="De Silva Nishadi"/>
        </authorList>
    </citation>
    <scope>NUCLEOTIDE SEQUENCE</scope>
    <source>
        <strain evidence="4">YM</strain>
    </source>
</reference>
<protein>
    <submittedName>
        <fullName evidence="4">Fam-b protein</fullName>
    </submittedName>
</protein>
<keyword evidence="3" id="KW-0732">Signal</keyword>
<feature type="signal peptide" evidence="3">
    <location>
        <begin position="1"/>
        <end position="17"/>
    </location>
</feature>
<evidence type="ECO:0000313" key="4">
    <source>
        <dbReference type="EMBL" id="CDU84848.1"/>
    </source>
</evidence>
<dbReference type="OrthoDB" id="373220at2759"/>
<name>A0A077YEE0_PLAYE</name>
<sequence>MRISILKYLIFSIVIWSFEYPKNELYYANERTICFENNITNFRNNRILADADNRFDLNSFYESTLSLANQFNEYNDDDEEITKLRNIIDSHINKHEESNTLPDLKNLDKKTKKLIHGLHKEIEETKKELDNIRNNKLAIESIENNSVSEEDFKQLENERNIVANEHHENDSSIEYELKNKRKLKKMIKGLMLRVVLLMGLILALSIPGWIQIVFIIMNVALSIETIIRLYQYIKLCFKVYKISKKTKTSK</sequence>
<keyword evidence="1" id="KW-0175">Coiled coil</keyword>
<evidence type="ECO:0000313" key="6">
    <source>
        <dbReference type="Proteomes" id="UP000072874"/>
    </source>
</evidence>
<feature type="transmembrane region" description="Helical" evidence="2">
    <location>
        <begin position="212"/>
        <end position="230"/>
    </location>
</feature>
<evidence type="ECO:0000256" key="3">
    <source>
        <dbReference type="SAM" id="SignalP"/>
    </source>
</evidence>
<dbReference type="NCBIfam" id="TIGR01597">
    <property type="entry name" value="PYST-B"/>
    <property type="match status" value="1"/>
</dbReference>
<dbReference type="KEGG" id="pyo:PY17X_1000700"/>
<dbReference type="Proteomes" id="UP000072904">
    <property type="component" value="Chromosome 10"/>
</dbReference>
<feature type="transmembrane region" description="Helical" evidence="2">
    <location>
        <begin position="190"/>
        <end position="206"/>
    </location>
</feature>
<evidence type="ECO:0000256" key="1">
    <source>
        <dbReference type="SAM" id="Coils"/>
    </source>
</evidence>
<organism evidence="4 7">
    <name type="scientific">Plasmodium yoelii</name>
    <dbReference type="NCBI Taxonomy" id="5861"/>
    <lineage>
        <taxon>Eukaryota</taxon>
        <taxon>Sar</taxon>
        <taxon>Alveolata</taxon>
        <taxon>Apicomplexa</taxon>
        <taxon>Aconoidasida</taxon>
        <taxon>Haemosporida</taxon>
        <taxon>Plasmodiidae</taxon>
        <taxon>Plasmodium</taxon>
        <taxon>Plasmodium (Vinckeia)</taxon>
    </lineage>
</organism>
<reference evidence="5" key="3">
    <citation type="submission" date="2014-05" db="EMBL/GenBank/DDBJ databases">
        <authorList>
            <person name="Aslett M.A."/>
            <person name="De Silva N."/>
        </authorList>
    </citation>
    <scope>NUCLEOTIDE SEQUENCE</scope>
    <source>
        <strain evidence="5">17X</strain>
    </source>
</reference>
<keyword evidence="2" id="KW-1133">Transmembrane helix</keyword>
<evidence type="ECO:0000313" key="7">
    <source>
        <dbReference type="Proteomes" id="UP000072904"/>
    </source>
</evidence>
<dbReference type="EMBL" id="LM993664">
    <property type="protein sequence ID" value="VTZ78744.1"/>
    <property type="molecule type" value="Genomic_DNA"/>
</dbReference>
<dbReference type="Proteomes" id="UP000072874">
    <property type="component" value="Chromosome 10"/>
</dbReference>
<feature type="coiled-coil region" evidence="1">
    <location>
        <begin position="115"/>
        <end position="142"/>
    </location>
</feature>
<reference evidence="6 7" key="1">
    <citation type="journal article" date="2014" name="BMC Biol.">
        <title>A comprehensive evaluation of rodent malaria parasite genomes and gene expression.</title>
        <authorList>
            <person name="Otto T.D."/>
            <person name="Bohme U."/>
            <person name="Jackson A.P."/>
            <person name="Hunt M."/>
            <person name="Franke-Fayard B."/>
            <person name="Hoeijmakers W.A."/>
            <person name="Religa A.A."/>
            <person name="Robertson L."/>
            <person name="Sanders M."/>
            <person name="Ogun S.A."/>
            <person name="Cunningham D."/>
            <person name="Erhart A."/>
            <person name="Billker O."/>
            <person name="Khan S.M."/>
            <person name="Stunnenberg H.G."/>
            <person name="Langhorne J."/>
            <person name="Holder A.A."/>
            <person name="Waters A.P."/>
            <person name="Newbold C.I."/>
            <person name="Pain A."/>
            <person name="Berriman M."/>
            <person name="Janse C.J."/>
        </authorList>
    </citation>
    <scope>NUCLEOTIDE SEQUENCE [LARGE SCALE GENOMIC DNA]</scope>
    <source>
        <strain evidence="5 6">17X</strain>
        <strain evidence="4 7">YM</strain>
    </source>
</reference>
<reference evidence="5" key="4">
    <citation type="submission" date="2019-05" db="EMBL/GenBank/DDBJ databases">
        <authorList>
            <consortium name="Pathogen Informatics"/>
        </authorList>
    </citation>
    <scope>NUCLEOTIDE SEQUENCE</scope>
    <source>
        <strain evidence="5">17X</strain>
    </source>
</reference>